<evidence type="ECO:0000256" key="3">
    <source>
        <dbReference type="SAM" id="SignalP"/>
    </source>
</evidence>
<accession>A0A023GCL0</accession>
<feature type="domain" description="Single" evidence="4">
    <location>
        <begin position="39"/>
        <end position="104"/>
    </location>
</feature>
<protein>
    <recommendedName>
        <fullName evidence="4">Single domain-containing protein</fullName>
    </recommendedName>
</protein>
<proteinExistence type="evidence at transcript level"/>
<evidence type="ECO:0000256" key="1">
    <source>
        <dbReference type="ARBA" id="ARBA00004613"/>
    </source>
</evidence>
<name>A0A023GCL0_AMBTT</name>
<feature type="signal peptide" evidence="3">
    <location>
        <begin position="1"/>
        <end position="21"/>
    </location>
</feature>
<feature type="chain" id="PRO_5001518538" description="Single domain-containing protein" evidence="3">
    <location>
        <begin position="22"/>
        <end position="104"/>
    </location>
</feature>
<dbReference type="EMBL" id="GBBM01005013">
    <property type="protein sequence ID" value="JAC30405.1"/>
    <property type="molecule type" value="mRNA"/>
</dbReference>
<evidence type="ECO:0000259" key="4">
    <source>
        <dbReference type="SMART" id="SM01318"/>
    </source>
</evidence>
<organism evidence="5">
    <name type="scientific">Amblyomma triste</name>
    <name type="common">Neotropical tick</name>
    <dbReference type="NCBI Taxonomy" id="251400"/>
    <lineage>
        <taxon>Eukaryota</taxon>
        <taxon>Metazoa</taxon>
        <taxon>Ecdysozoa</taxon>
        <taxon>Arthropoda</taxon>
        <taxon>Chelicerata</taxon>
        <taxon>Arachnida</taxon>
        <taxon>Acari</taxon>
        <taxon>Parasitiformes</taxon>
        <taxon>Ixodida</taxon>
        <taxon>Ixodoidea</taxon>
        <taxon>Ixodidae</taxon>
        <taxon>Amblyomminae</taxon>
        <taxon>Amblyomma</taxon>
    </lineage>
</organism>
<dbReference type="PROSITE" id="PS51257">
    <property type="entry name" value="PROKAR_LIPOPROTEIN"/>
    <property type="match status" value="1"/>
</dbReference>
<keyword evidence="2" id="KW-0964">Secreted</keyword>
<dbReference type="Pfam" id="PF15430">
    <property type="entry name" value="SVWC"/>
    <property type="match status" value="1"/>
</dbReference>
<sequence>MLKFSNLFLVIATLLSACVVAQEEDERNVTSLEFFNGKCLYGGLELEDGETRYESDPCERWECKYGDKNLEITGCALRDYDGSCFFHSSGRSSWPYCCRYERYC</sequence>
<evidence type="ECO:0000313" key="5">
    <source>
        <dbReference type="EMBL" id="JAC30405.1"/>
    </source>
</evidence>
<comment type="subcellular location">
    <subcellularLocation>
        <location evidence="1">Secreted</location>
    </subcellularLocation>
</comment>
<keyword evidence="3" id="KW-0732">Signal</keyword>
<dbReference type="AlphaFoldDB" id="A0A023GCL0"/>
<dbReference type="GO" id="GO:0005576">
    <property type="term" value="C:extracellular region"/>
    <property type="evidence" value="ECO:0007669"/>
    <property type="project" value="UniProtKB-SubCell"/>
</dbReference>
<dbReference type="SMART" id="SM01318">
    <property type="entry name" value="SVWC"/>
    <property type="match status" value="1"/>
</dbReference>
<reference evidence="5" key="1">
    <citation type="submission" date="2014-03" db="EMBL/GenBank/DDBJ databases">
        <title>The sialotranscriptome of Amblyomma triste, Amblyomma parvum and Amblyomma cajennense ticks, uncovered by 454-based RNA-seq.</title>
        <authorList>
            <person name="Garcia G.R."/>
            <person name="Gardinassi L.G."/>
            <person name="Ribeiro J.M."/>
            <person name="Anatriello E."/>
            <person name="Ferreira B.R."/>
            <person name="Moreira H.N."/>
            <person name="Mafra C."/>
            <person name="Olegario M.M."/>
            <person name="Szabo P.J."/>
            <person name="Miranda-Santos I.K."/>
            <person name="Maruyama S.R."/>
        </authorList>
    </citation>
    <scope>NUCLEOTIDE SEQUENCE</scope>
    <source>
        <strain evidence="5">Mato Grasso do Sul</strain>
        <tissue evidence="5">Salivary glands</tissue>
    </source>
</reference>
<evidence type="ECO:0000256" key="2">
    <source>
        <dbReference type="ARBA" id="ARBA00022525"/>
    </source>
</evidence>
<dbReference type="InterPro" id="IPR029277">
    <property type="entry name" value="SVWC_dom"/>
</dbReference>